<evidence type="ECO:0000256" key="2">
    <source>
        <dbReference type="ARBA" id="ARBA00009261"/>
    </source>
</evidence>
<evidence type="ECO:0000256" key="4">
    <source>
        <dbReference type="ARBA" id="ARBA00022475"/>
    </source>
</evidence>
<keyword evidence="4" id="KW-1003">Cell membrane</keyword>
<comment type="similarity">
    <text evidence="2">Belongs to the alanine or glycine:cation symporter (AGCS) (TC 2.A.25) family.</text>
</comment>
<feature type="transmembrane region" description="Helical" evidence="8">
    <location>
        <begin position="7"/>
        <end position="26"/>
    </location>
</feature>
<keyword evidence="6 8" id="KW-1133">Transmembrane helix</keyword>
<dbReference type="Proteomes" id="UP000824091">
    <property type="component" value="Unassembled WGS sequence"/>
</dbReference>
<dbReference type="GO" id="GO:0005283">
    <property type="term" value="F:amino acid:sodium symporter activity"/>
    <property type="evidence" value="ECO:0007669"/>
    <property type="project" value="InterPro"/>
</dbReference>
<sequence>EKGWKGWFIPGAIFAFGIYFCHFMTLQNYTVAEAIGTAFDISFIIPGAALAICVYLVILGGVKKLGEIATYMVPFMCLFYVGAALIVIFANYDNIIPSFALIFKSAFTGHAAVGGFAGVTMTMAMRFGFARSVNSNEAGWGTSPMVHAMADTEHPVKQGIFGAVEVFIDTIIVCSMSGLVVIVTGVWDSGLQGAALSLAAFESVLGHWSTWIISASVFLFALTTCTGWYTYYKTLIEHFLSGHSAFWDKVRDVWLTILKLDNPIPGFLVTVYTVYVGATPAQLWTCYDFITLIPTFVNVIMLFLLSNKFIMLLKDYKARYLGIGKVDENMRLFYEQVGKTTK</sequence>
<dbReference type="GO" id="GO:0005886">
    <property type="term" value="C:plasma membrane"/>
    <property type="evidence" value="ECO:0007669"/>
    <property type="project" value="UniProtKB-SubCell"/>
</dbReference>
<name>A0A9D1I484_9FIRM</name>
<evidence type="ECO:0000256" key="3">
    <source>
        <dbReference type="ARBA" id="ARBA00022448"/>
    </source>
</evidence>
<organism evidence="9 10">
    <name type="scientific">Candidatus Fimisoma avicola</name>
    <dbReference type="NCBI Taxonomy" id="2840826"/>
    <lineage>
        <taxon>Bacteria</taxon>
        <taxon>Bacillati</taxon>
        <taxon>Bacillota</taxon>
        <taxon>Clostridia</taxon>
        <taxon>Eubacteriales</taxon>
        <taxon>Candidatus Fimisoma</taxon>
    </lineage>
</organism>
<feature type="transmembrane region" description="Helical" evidence="8">
    <location>
        <begin position="38"/>
        <end position="59"/>
    </location>
</feature>
<evidence type="ECO:0000256" key="5">
    <source>
        <dbReference type="ARBA" id="ARBA00022692"/>
    </source>
</evidence>
<feature type="non-terminal residue" evidence="9">
    <location>
        <position position="1"/>
    </location>
</feature>
<dbReference type="PRINTS" id="PR00175">
    <property type="entry name" value="NAALASMPORT"/>
</dbReference>
<reference evidence="9" key="2">
    <citation type="journal article" date="2021" name="PeerJ">
        <title>Extensive microbial diversity within the chicken gut microbiome revealed by metagenomics and culture.</title>
        <authorList>
            <person name="Gilroy R."/>
            <person name="Ravi A."/>
            <person name="Getino M."/>
            <person name="Pursley I."/>
            <person name="Horton D.L."/>
            <person name="Alikhan N.F."/>
            <person name="Baker D."/>
            <person name="Gharbi K."/>
            <person name="Hall N."/>
            <person name="Watson M."/>
            <person name="Adriaenssens E.M."/>
            <person name="Foster-Nyarko E."/>
            <person name="Jarju S."/>
            <person name="Secka A."/>
            <person name="Antonio M."/>
            <person name="Oren A."/>
            <person name="Chaudhuri R.R."/>
            <person name="La Ragione R."/>
            <person name="Hildebrand F."/>
            <person name="Pallen M.J."/>
        </authorList>
    </citation>
    <scope>NUCLEOTIDE SEQUENCE</scope>
    <source>
        <strain evidence="9">11300</strain>
    </source>
</reference>
<evidence type="ECO:0000256" key="8">
    <source>
        <dbReference type="SAM" id="Phobius"/>
    </source>
</evidence>
<feature type="transmembrane region" description="Helical" evidence="8">
    <location>
        <begin position="71"/>
        <end position="92"/>
    </location>
</feature>
<comment type="caution">
    <text evidence="9">The sequence shown here is derived from an EMBL/GenBank/DDBJ whole genome shotgun (WGS) entry which is preliminary data.</text>
</comment>
<protein>
    <submittedName>
        <fullName evidence="9">Sodium:alanine symporter family protein</fullName>
    </submittedName>
</protein>
<feature type="transmembrane region" description="Helical" evidence="8">
    <location>
        <begin position="281"/>
        <end position="305"/>
    </location>
</feature>
<gene>
    <name evidence="9" type="ORF">IAD16_04090</name>
</gene>
<dbReference type="AlphaFoldDB" id="A0A9D1I484"/>
<evidence type="ECO:0000256" key="1">
    <source>
        <dbReference type="ARBA" id="ARBA00004651"/>
    </source>
</evidence>
<evidence type="ECO:0000313" key="9">
    <source>
        <dbReference type="EMBL" id="HIU27537.1"/>
    </source>
</evidence>
<evidence type="ECO:0000256" key="7">
    <source>
        <dbReference type="ARBA" id="ARBA00023136"/>
    </source>
</evidence>
<feature type="transmembrane region" description="Helical" evidence="8">
    <location>
        <begin position="253"/>
        <end position="275"/>
    </location>
</feature>
<dbReference type="PANTHER" id="PTHR30330:SF14">
    <property type="entry name" value="SODIUM_AMINO ACID (ALANINE) SYMPORTER"/>
    <property type="match status" value="1"/>
</dbReference>
<evidence type="ECO:0000256" key="6">
    <source>
        <dbReference type="ARBA" id="ARBA00022989"/>
    </source>
</evidence>
<reference evidence="9" key="1">
    <citation type="submission" date="2020-10" db="EMBL/GenBank/DDBJ databases">
        <authorList>
            <person name="Gilroy R."/>
        </authorList>
    </citation>
    <scope>NUCLEOTIDE SEQUENCE</scope>
    <source>
        <strain evidence="9">11300</strain>
    </source>
</reference>
<keyword evidence="5 8" id="KW-0812">Transmembrane</keyword>
<proteinExistence type="inferred from homology"/>
<evidence type="ECO:0000313" key="10">
    <source>
        <dbReference type="Proteomes" id="UP000824091"/>
    </source>
</evidence>
<dbReference type="InterPro" id="IPR001463">
    <property type="entry name" value="Na/Ala_symport"/>
</dbReference>
<feature type="transmembrane region" description="Helical" evidence="8">
    <location>
        <begin position="98"/>
        <end position="121"/>
    </location>
</feature>
<accession>A0A9D1I484</accession>
<comment type="subcellular location">
    <subcellularLocation>
        <location evidence="1">Cell membrane</location>
        <topology evidence="1">Multi-pass membrane protein</topology>
    </subcellularLocation>
</comment>
<dbReference type="EMBL" id="DVMO01000060">
    <property type="protein sequence ID" value="HIU27537.1"/>
    <property type="molecule type" value="Genomic_DNA"/>
</dbReference>
<feature type="transmembrane region" description="Helical" evidence="8">
    <location>
        <begin position="207"/>
        <end position="232"/>
    </location>
</feature>
<keyword evidence="3" id="KW-0813">Transport</keyword>
<feature type="transmembrane region" description="Helical" evidence="8">
    <location>
        <begin position="166"/>
        <end position="187"/>
    </location>
</feature>
<dbReference type="PANTHER" id="PTHR30330">
    <property type="entry name" value="AGSS FAMILY TRANSPORTER, SODIUM-ALANINE"/>
    <property type="match status" value="1"/>
</dbReference>
<keyword evidence="7 8" id="KW-0472">Membrane</keyword>
<dbReference type="Pfam" id="PF01235">
    <property type="entry name" value="Na_Ala_symp"/>
    <property type="match status" value="1"/>
</dbReference>